<dbReference type="InterPro" id="IPR005119">
    <property type="entry name" value="LysR_subst-bd"/>
</dbReference>
<dbReference type="SUPFAM" id="SSF46785">
    <property type="entry name" value="Winged helix' DNA-binding domain"/>
    <property type="match status" value="1"/>
</dbReference>
<evidence type="ECO:0000256" key="2">
    <source>
        <dbReference type="ARBA" id="ARBA00023015"/>
    </source>
</evidence>
<gene>
    <name evidence="6" type="ORF">A6K76_02075</name>
</gene>
<dbReference type="PROSITE" id="PS50931">
    <property type="entry name" value="HTH_LYSR"/>
    <property type="match status" value="1"/>
</dbReference>
<dbReference type="PANTHER" id="PTHR30126:SF39">
    <property type="entry name" value="HTH-TYPE TRANSCRIPTIONAL REGULATOR CYSL"/>
    <property type="match status" value="1"/>
</dbReference>
<comment type="similarity">
    <text evidence="1">Belongs to the LysR transcriptional regulatory family.</text>
</comment>
<name>A0A1C0YUP5_9BACL</name>
<dbReference type="Pfam" id="PF03466">
    <property type="entry name" value="LysR_substrate"/>
    <property type="match status" value="1"/>
</dbReference>
<dbReference type="InterPro" id="IPR036390">
    <property type="entry name" value="WH_DNA-bd_sf"/>
</dbReference>
<evidence type="ECO:0000313" key="6">
    <source>
        <dbReference type="EMBL" id="OCS90861.1"/>
    </source>
</evidence>
<keyword evidence="2" id="KW-0805">Transcription regulation</keyword>
<dbReference type="PRINTS" id="PR00039">
    <property type="entry name" value="HTHLYSR"/>
</dbReference>
<dbReference type="InterPro" id="IPR036388">
    <property type="entry name" value="WH-like_DNA-bd_sf"/>
</dbReference>
<dbReference type="AlphaFoldDB" id="A0A1C0YUP5"/>
<dbReference type="Gene3D" id="1.10.10.10">
    <property type="entry name" value="Winged helix-like DNA-binding domain superfamily/Winged helix DNA-binding domain"/>
    <property type="match status" value="1"/>
</dbReference>
<evidence type="ECO:0000256" key="1">
    <source>
        <dbReference type="ARBA" id="ARBA00009437"/>
    </source>
</evidence>
<dbReference type="Gene3D" id="3.40.190.290">
    <property type="match status" value="1"/>
</dbReference>
<keyword evidence="3" id="KW-0238">DNA-binding</keyword>
<sequence length="272" mass="32047">MLQVLQVFVKVYECRNFTKASELLFISQPTISLKMKQLEEQLNVTLFIRKGAKSIQPTAQADFLYEQAMTMLDLWKQTVYSIEHESLEVMSCTIACSNTFGMYYLPEMMPQFIERFPNVEFTLTIMNSEEAVQQLQQHEADIAFVEKPIDTTGLYKKVLFQDELVLVGQKQSPQWLMREKHSGIRYFNELYIAENNLQPQFMYVNNSEMMRQLLMRGVGRTIMPKLAIGTLPHEELPDKYTRNMYFIMRHVDSTHPLYGIEQWIESFFAEHF</sequence>
<dbReference type="GO" id="GO:0000976">
    <property type="term" value="F:transcription cis-regulatory region binding"/>
    <property type="evidence" value="ECO:0007669"/>
    <property type="project" value="TreeGrafter"/>
</dbReference>
<reference evidence="6 7" key="1">
    <citation type="submission" date="2016-07" db="EMBL/GenBank/DDBJ databases">
        <title>Caryophanon latum genome sequencing.</title>
        <authorList>
            <person name="Verma A."/>
            <person name="Pal Y."/>
            <person name="Krishnamurthi S."/>
        </authorList>
    </citation>
    <scope>NUCLEOTIDE SEQUENCE [LARGE SCALE GENOMIC DNA]</scope>
    <source>
        <strain evidence="6 7">DSM 14151</strain>
    </source>
</reference>
<dbReference type="EMBL" id="MATO01000034">
    <property type="protein sequence ID" value="OCS90861.1"/>
    <property type="molecule type" value="Genomic_DNA"/>
</dbReference>
<evidence type="ECO:0000256" key="3">
    <source>
        <dbReference type="ARBA" id="ARBA00023125"/>
    </source>
</evidence>
<dbReference type="SUPFAM" id="SSF53850">
    <property type="entry name" value="Periplasmic binding protein-like II"/>
    <property type="match status" value="1"/>
</dbReference>
<dbReference type="Pfam" id="PF00126">
    <property type="entry name" value="HTH_1"/>
    <property type="match status" value="1"/>
</dbReference>
<keyword evidence="4" id="KW-0804">Transcription</keyword>
<organism evidence="6 7">
    <name type="scientific">Caryophanon latum</name>
    <dbReference type="NCBI Taxonomy" id="33977"/>
    <lineage>
        <taxon>Bacteria</taxon>
        <taxon>Bacillati</taxon>
        <taxon>Bacillota</taxon>
        <taxon>Bacilli</taxon>
        <taxon>Bacillales</taxon>
        <taxon>Caryophanaceae</taxon>
        <taxon>Caryophanon</taxon>
    </lineage>
</organism>
<evidence type="ECO:0000256" key="4">
    <source>
        <dbReference type="ARBA" id="ARBA00023163"/>
    </source>
</evidence>
<dbReference type="OrthoDB" id="9785745at2"/>
<accession>A0A1C0YUP5</accession>
<dbReference type="PANTHER" id="PTHR30126">
    <property type="entry name" value="HTH-TYPE TRANSCRIPTIONAL REGULATOR"/>
    <property type="match status" value="1"/>
</dbReference>
<dbReference type="Proteomes" id="UP000093482">
    <property type="component" value="Unassembled WGS sequence"/>
</dbReference>
<evidence type="ECO:0000313" key="7">
    <source>
        <dbReference type="Proteomes" id="UP000093482"/>
    </source>
</evidence>
<keyword evidence="7" id="KW-1185">Reference proteome</keyword>
<protein>
    <recommendedName>
        <fullName evidence="5">HTH lysR-type domain-containing protein</fullName>
    </recommendedName>
</protein>
<dbReference type="RefSeq" id="WP_066464331.1">
    <property type="nucleotide sequence ID" value="NZ_MATO01000034.1"/>
</dbReference>
<evidence type="ECO:0000259" key="5">
    <source>
        <dbReference type="PROSITE" id="PS50931"/>
    </source>
</evidence>
<comment type="caution">
    <text evidence="6">The sequence shown here is derived from an EMBL/GenBank/DDBJ whole genome shotgun (WGS) entry which is preliminary data.</text>
</comment>
<dbReference type="InterPro" id="IPR000847">
    <property type="entry name" value="LysR_HTH_N"/>
</dbReference>
<dbReference type="GO" id="GO:0003700">
    <property type="term" value="F:DNA-binding transcription factor activity"/>
    <property type="evidence" value="ECO:0007669"/>
    <property type="project" value="InterPro"/>
</dbReference>
<proteinExistence type="inferred from homology"/>
<feature type="domain" description="HTH lysR-type" evidence="5">
    <location>
        <begin position="1"/>
        <end position="58"/>
    </location>
</feature>